<dbReference type="InterPro" id="IPR023198">
    <property type="entry name" value="PGP-like_dom2"/>
</dbReference>
<dbReference type="Proteomes" id="UP000250443">
    <property type="component" value="Unassembled WGS sequence"/>
</dbReference>
<organism evidence="5 6">
    <name type="scientific">Pseudomonas luteola</name>
    <dbReference type="NCBI Taxonomy" id="47886"/>
    <lineage>
        <taxon>Bacteria</taxon>
        <taxon>Pseudomonadati</taxon>
        <taxon>Pseudomonadota</taxon>
        <taxon>Gammaproteobacteria</taxon>
        <taxon>Pseudomonadales</taxon>
        <taxon>Pseudomonadaceae</taxon>
        <taxon>Pseudomonas</taxon>
    </lineage>
</organism>
<reference evidence="4 8" key="3">
    <citation type="submission" date="2020-11" db="EMBL/GenBank/DDBJ databases">
        <title>Enhanced detection system for hospital associated transmission using whole genome sequencing surveillance.</title>
        <authorList>
            <person name="Harrison L.H."/>
            <person name="Van Tyne D."/>
            <person name="Marsh J.W."/>
            <person name="Griffith M.P."/>
            <person name="Snyder D.J."/>
            <person name="Cooper V.S."/>
            <person name="Mustapha M."/>
        </authorList>
    </citation>
    <scope>NUCLEOTIDE SEQUENCE [LARGE SCALE GENOMIC DNA]</scope>
    <source>
        <strain evidence="4 8">PSB00013</strain>
    </source>
</reference>
<dbReference type="Gene3D" id="1.10.150.240">
    <property type="entry name" value="Putative phosphatase, domain 2"/>
    <property type="match status" value="1"/>
</dbReference>
<dbReference type="EMBL" id="JADMCD010000013">
    <property type="protein sequence ID" value="MBF8643007.1"/>
    <property type="molecule type" value="Genomic_DNA"/>
</dbReference>
<dbReference type="InterPro" id="IPR041492">
    <property type="entry name" value="HAD_2"/>
</dbReference>
<proteinExistence type="predicted"/>
<dbReference type="NCBIfam" id="TIGR01549">
    <property type="entry name" value="HAD-SF-IA-v1"/>
    <property type="match status" value="1"/>
</dbReference>
<dbReference type="SFLD" id="SFLDG01129">
    <property type="entry name" value="C1.5:_HAD__Beta-PGM__Phosphata"/>
    <property type="match status" value="1"/>
</dbReference>
<evidence type="ECO:0000313" key="4">
    <source>
        <dbReference type="EMBL" id="MBH3440793.1"/>
    </source>
</evidence>
<dbReference type="InterPro" id="IPR036412">
    <property type="entry name" value="HAD-like_sf"/>
</dbReference>
<reference evidence="5 6" key="1">
    <citation type="submission" date="2018-06" db="EMBL/GenBank/DDBJ databases">
        <authorList>
            <consortium name="Pathogen Informatics"/>
            <person name="Doyle S."/>
        </authorList>
    </citation>
    <scope>NUCLEOTIDE SEQUENCE [LARGE SCALE GENOMIC DNA]</scope>
    <source>
        <strain evidence="5 6">NCTC11842</strain>
    </source>
</reference>
<dbReference type="GO" id="GO:0004427">
    <property type="term" value="F:inorganic diphosphate phosphatase activity"/>
    <property type="evidence" value="ECO:0007669"/>
    <property type="project" value="UniProtKB-EC"/>
</dbReference>
<dbReference type="GO" id="GO:0046872">
    <property type="term" value="F:metal ion binding"/>
    <property type="evidence" value="ECO:0007669"/>
    <property type="project" value="UniProtKB-KW"/>
</dbReference>
<comment type="cofactor">
    <cofactor evidence="1">
        <name>Mg(2+)</name>
        <dbReference type="ChEBI" id="CHEBI:18420"/>
    </cofactor>
</comment>
<dbReference type="Pfam" id="PF13419">
    <property type="entry name" value="HAD_2"/>
    <property type="match status" value="1"/>
</dbReference>
<evidence type="ECO:0000313" key="8">
    <source>
        <dbReference type="Proteomes" id="UP000638986"/>
    </source>
</evidence>
<dbReference type="AlphaFoldDB" id="A0A2X2CLL2"/>
<dbReference type="NCBIfam" id="TIGR01509">
    <property type="entry name" value="HAD-SF-IA-v3"/>
    <property type="match status" value="1"/>
</dbReference>
<dbReference type="SUPFAM" id="SSF56784">
    <property type="entry name" value="HAD-like"/>
    <property type="match status" value="1"/>
</dbReference>
<dbReference type="InterPro" id="IPR006439">
    <property type="entry name" value="HAD-SF_hydro_IA"/>
</dbReference>
<name>A0A2X2CLL2_PSELU</name>
<dbReference type="EMBL" id="JADTXM010000014">
    <property type="protein sequence ID" value="MBH3440793.1"/>
    <property type="molecule type" value="Genomic_DNA"/>
</dbReference>
<evidence type="ECO:0000256" key="1">
    <source>
        <dbReference type="ARBA" id="ARBA00001946"/>
    </source>
</evidence>
<dbReference type="GO" id="GO:0006281">
    <property type="term" value="P:DNA repair"/>
    <property type="evidence" value="ECO:0007669"/>
    <property type="project" value="TreeGrafter"/>
</dbReference>
<dbReference type="EMBL" id="UAUF01000013">
    <property type="protein sequence ID" value="SPZ09622.1"/>
    <property type="molecule type" value="Genomic_DNA"/>
</dbReference>
<evidence type="ECO:0000313" key="5">
    <source>
        <dbReference type="EMBL" id="SPZ09622.1"/>
    </source>
</evidence>
<dbReference type="Gene3D" id="3.40.50.1000">
    <property type="entry name" value="HAD superfamily/HAD-like"/>
    <property type="match status" value="1"/>
</dbReference>
<protein>
    <submittedName>
        <fullName evidence="3">HAD-IA family hydrolase</fullName>
    </submittedName>
    <submittedName>
        <fullName evidence="5">Putative hydrolase</fullName>
        <ecNumber evidence="5">3.6.1.1</ecNumber>
    </submittedName>
</protein>
<dbReference type="InterPro" id="IPR023214">
    <property type="entry name" value="HAD_sf"/>
</dbReference>
<dbReference type="GO" id="GO:0008967">
    <property type="term" value="F:phosphoglycolate phosphatase activity"/>
    <property type="evidence" value="ECO:0007669"/>
    <property type="project" value="TreeGrafter"/>
</dbReference>
<keyword evidence="2" id="KW-0479">Metal-binding</keyword>
<keyword evidence="7" id="KW-1185">Reference proteome</keyword>
<evidence type="ECO:0000256" key="2">
    <source>
        <dbReference type="ARBA" id="ARBA00022723"/>
    </source>
</evidence>
<gene>
    <name evidence="5" type="primary">ppaX</name>
    <name evidence="4" type="ORF">I5Q09_19105</name>
    <name evidence="3" type="ORF">IRZ65_20260</name>
    <name evidence="5" type="ORF">NCTC11842_03198</name>
</gene>
<dbReference type="PANTHER" id="PTHR43434">
    <property type="entry name" value="PHOSPHOGLYCOLATE PHOSPHATASE"/>
    <property type="match status" value="1"/>
</dbReference>
<evidence type="ECO:0000313" key="7">
    <source>
        <dbReference type="Proteomes" id="UP000626180"/>
    </source>
</evidence>
<evidence type="ECO:0000313" key="6">
    <source>
        <dbReference type="Proteomes" id="UP000250443"/>
    </source>
</evidence>
<evidence type="ECO:0000313" key="3">
    <source>
        <dbReference type="EMBL" id="MBF8643007.1"/>
    </source>
</evidence>
<keyword evidence="5" id="KW-0378">Hydrolase</keyword>
<dbReference type="Proteomes" id="UP000626180">
    <property type="component" value="Unassembled WGS sequence"/>
</dbReference>
<dbReference type="InterPro" id="IPR050155">
    <property type="entry name" value="HAD-like_hydrolase_sf"/>
</dbReference>
<dbReference type="GO" id="GO:0005829">
    <property type="term" value="C:cytosol"/>
    <property type="evidence" value="ECO:0007669"/>
    <property type="project" value="TreeGrafter"/>
</dbReference>
<accession>A0A2X2CLL2</accession>
<reference evidence="3 7" key="2">
    <citation type="submission" date="2020-10" db="EMBL/GenBank/DDBJ databases">
        <title>Genome sequences of Pseudomonas isolates.</title>
        <authorList>
            <person name="Wessels L."/>
            <person name="Reich F."/>
            <person name="Hammerl J."/>
        </authorList>
    </citation>
    <scope>NUCLEOTIDE SEQUENCE [LARGE SCALE GENOMIC DNA]</scope>
    <source>
        <strain evidence="3 7">20-MO00624-0</strain>
    </source>
</reference>
<dbReference type="SFLD" id="SFLDS00003">
    <property type="entry name" value="Haloacid_Dehalogenase"/>
    <property type="match status" value="1"/>
</dbReference>
<dbReference type="PANTHER" id="PTHR43434:SF24">
    <property type="entry name" value="HYDROLASE-RELATED"/>
    <property type="match status" value="1"/>
</dbReference>
<dbReference type="EC" id="3.6.1.1" evidence="5"/>
<dbReference type="Proteomes" id="UP000638986">
    <property type="component" value="Unassembled WGS sequence"/>
</dbReference>
<dbReference type="SFLD" id="SFLDG01135">
    <property type="entry name" value="C1.5.6:_HAD__Beta-PGM__Phospha"/>
    <property type="match status" value="1"/>
</dbReference>
<sequence>MPNYDLLVFDWDGTLSDSVGRIVDVMQAAAADLRLPVRSDRSIKSIIGLGLPEAIQTLYPEMTPGAVERFRQCYSDHFVMREQEPSPFFEGVAEGLAAFRRKGYRLAVATGKSRRGLDRVLAAKGLADFFDVTRCADETASKPDPLMLNEILAHCQVHPSKALMIGDAPFDLEMARRAQMASVAVSYGAQPVEVLRNYEPTLVVDRFEELRVWLDA</sequence>
<dbReference type="RefSeq" id="WP_010797725.1">
    <property type="nucleotide sequence ID" value="NZ_CP069262.1"/>
</dbReference>